<feature type="signal peptide" evidence="1">
    <location>
        <begin position="1"/>
        <end position="22"/>
    </location>
</feature>
<evidence type="ECO:0000313" key="2">
    <source>
        <dbReference type="EMBL" id="KAJ7030960.1"/>
    </source>
</evidence>
<name>A0AAD6SNX5_9AGAR</name>
<dbReference type="AlphaFoldDB" id="A0AAD6SNX5"/>
<evidence type="ECO:0000256" key="1">
    <source>
        <dbReference type="SAM" id="SignalP"/>
    </source>
</evidence>
<protein>
    <recommendedName>
        <fullName evidence="4">Secreted protein</fullName>
    </recommendedName>
</protein>
<dbReference type="EMBL" id="JARJCM010000085">
    <property type="protein sequence ID" value="KAJ7030960.1"/>
    <property type="molecule type" value="Genomic_DNA"/>
</dbReference>
<sequence length="111" mass="12473">MVNILVHLLVAKLGMLLQDVLGKPFYRHRDSRKYYSSLIAHCLQNTFSPCIFRRPFLDAMSTIITPSVLNSCATGSVEPLLATVPNRREKSLSIPCKRGMANGSWISRVPR</sequence>
<keyword evidence="1" id="KW-0732">Signal</keyword>
<accession>A0AAD6SNX5</accession>
<proteinExistence type="predicted"/>
<gene>
    <name evidence="2" type="ORF">C8F04DRAFT_710761</name>
</gene>
<evidence type="ECO:0008006" key="4">
    <source>
        <dbReference type="Google" id="ProtNLM"/>
    </source>
</evidence>
<evidence type="ECO:0000313" key="3">
    <source>
        <dbReference type="Proteomes" id="UP001218188"/>
    </source>
</evidence>
<dbReference type="Proteomes" id="UP001218188">
    <property type="component" value="Unassembled WGS sequence"/>
</dbReference>
<comment type="caution">
    <text evidence="2">The sequence shown here is derived from an EMBL/GenBank/DDBJ whole genome shotgun (WGS) entry which is preliminary data.</text>
</comment>
<reference evidence="2" key="1">
    <citation type="submission" date="2023-03" db="EMBL/GenBank/DDBJ databases">
        <title>Massive genome expansion in bonnet fungi (Mycena s.s.) driven by repeated elements and novel gene families across ecological guilds.</title>
        <authorList>
            <consortium name="Lawrence Berkeley National Laboratory"/>
            <person name="Harder C.B."/>
            <person name="Miyauchi S."/>
            <person name="Viragh M."/>
            <person name="Kuo A."/>
            <person name="Thoen E."/>
            <person name="Andreopoulos B."/>
            <person name="Lu D."/>
            <person name="Skrede I."/>
            <person name="Drula E."/>
            <person name="Henrissat B."/>
            <person name="Morin E."/>
            <person name="Kohler A."/>
            <person name="Barry K."/>
            <person name="LaButti K."/>
            <person name="Morin E."/>
            <person name="Salamov A."/>
            <person name="Lipzen A."/>
            <person name="Mereny Z."/>
            <person name="Hegedus B."/>
            <person name="Baldrian P."/>
            <person name="Stursova M."/>
            <person name="Weitz H."/>
            <person name="Taylor A."/>
            <person name="Grigoriev I.V."/>
            <person name="Nagy L.G."/>
            <person name="Martin F."/>
            <person name="Kauserud H."/>
        </authorList>
    </citation>
    <scope>NUCLEOTIDE SEQUENCE</scope>
    <source>
        <strain evidence="2">CBHHK200</strain>
    </source>
</reference>
<keyword evidence="3" id="KW-1185">Reference proteome</keyword>
<organism evidence="2 3">
    <name type="scientific">Mycena alexandri</name>
    <dbReference type="NCBI Taxonomy" id="1745969"/>
    <lineage>
        <taxon>Eukaryota</taxon>
        <taxon>Fungi</taxon>
        <taxon>Dikarya</taxon>
        <taxon>Basidiomycota</taxon>
        <taxon>Agaricomycotina</taxon>
        <taxon>Agaricomycetes</taxon>
        <taxon>Agaricomycetidae</taxon>
        <taxon>Agaricales</taxon>
        <taxon>Marasmiineae</taxon>
        <taxon>Mycenaceae</taxon>
        <taxon>Mycena</taxon>
    </lineage>
</organism>
<feature type="chain" id="PRO_5042112555" description="Secreted protein" evidence="1">
    <location>
        <begin position="23"/>
        <end position="111"/>
    </location>
</feature>